<dbReference type="PROSITE" id="PS51420">
    <property type="entry name" value="RHO"/>
    <property type="match status" value="1"/>
</dbReference>
<dbReference type="Proteomes" id="UP000029867">
    <property type="component" value="Unassembled WGS sequence"/>
</dbReference>
<dbReference type="PANTHER" id="PTHR24070">
    <property type="entry name" value="RAS, DI-RAS, AND RHEB FAMILY MEMBERS OF SMALL GTPASE SUPERFAMILY"/>
    <property type="match status" value="1"/>
</dbReference>
<dbReference type="GO" id="GO:0003924">
    <property type="term" value="F:GTPase activity"/>
    <property type="evidence" value="ECO:0007669"/>
    <property type="project" value="InterPro"/>
</dbReference>
<dbReference type="SUPFAM" id="SSF52540">
    <property type="entry name" value="P-loop containing nucleoside triphosphate hydrolases"/>
    <property type="match status" value="1"/>
</dbReference>
<reference evidence="4" key="1">
    <citation type="journal article" date="2014" name="Microb. Cell Fact.">
        <title>Exploiting Issatchenkia orientalis SD108 for succinic acid production.</title>
        <authorList>
            <person name="Xiao H."/>
            <person name="Shao Z."/>
            <person name="Jiang Y."/>
            <person name="Dole S."/>
            <person name="Zhao H."/>
        </authorList>
    </citation>
    <scope>NUCLEOTIDE SEQUENCE [LARGE SCALE GENOMIC DNA]</scope>
    <source>
        <strain evidence="4">SD108</strain>
    </source>
</reference>
<dbReference type="PROSITE" id="PS51419">
    <property type="entry name" value="RAB"/>
    <property type="match status" value="1"/>
</dbReference>
<dbReference type="SMART" id="SM00175">
    <property type="entry name" value="RAB"/>
    <property type="match status" value="1"/>
</dbReference>
<gene>
    <name evidence="3" type="ORF">JL09_g1193</name>
</gene>
<dbReference type="GO" id="GO:0005525">
    <property type="term" value="F:GTP binding"/>
    <property type="evidence" value="ECO:0007669"/>
    <property type="project" value="UniProtKB-KW"/>
</dbReference>
<protein>
    <submittedName>
        <fullName evidence="3">Uncharacterized protein</fullName>
    </submittedName>
</protein>
<dbReference type="HOGENOM" id="CLU_041217_9_0_1"/>
<dbReference type="EMBL" id="JQFK01000007">
    <property type="protein sequence ID" value="KGK39659.1"/>
    <property type="molecule type" value="Genomic_DNA"/>
</dbReference>
<name>A0A099P5U7_PICKU</name>
<evidence type="ECO:0000256" key="1">
    <source>
        <dbReference type="ARBA" id="ARBA00022741"/>
    </source>
</evidence>
<keyword evidence="2" id="KW-0342">GTP-binding</keyword>
<dbReference type="InterPro" id="IPR027417">
    <property type="entry name" value="P-loop_NTPase"/>
</dbReference>
<dbReference type="InterPro" id="IPR001806">
    <property type="entry name" value="Small_GTPase"/>
</dbReference>
<dbReference type="GO" id="GO:0016020">
    <property type="term" value="C:membrane"/>
    <property type="evidence" value="ECO:0007669"/>
    <property type="project" value="InterPro"/>
</dbReference>
<keyword evidence="1" id="KW-0547">Nucleotide-binding</keyword>
<dbReference type="PRINTS" id="PR00449">
    <property type="entry name" value="RASTRNSFRMNG"/>
</dbReference>
<dbReference type="SMART" id="SM00173">
    <property type="entry name" value="RAS"/>
    <property type="match status" value="1"/>
</dbReference>
<dbReference type="SMART" id="SM00174">
    <property type="entry name" value="RHO"/>
    <property type="match status" value="1"/>
</dbReference>
<dbReference type="GO" id="GO:0007165">
    <property type="term" value="P:signal transduction"/>
    <property type="evidence" value="ECO:0007669"/>
    <property type="project" value="InterPro"/>
</dbReference>
<evidence type="ECO:0000313" key="3">
    <source>
        <dbReference type="EMBL" id="KGK39659.1"/>
    </source>
</evidence>
<dbReference type="PROSITE" id="PS51421">
    <property type="entry name" value="RAS"/>
    <property type="match status" value="1"/>
</dbReference>
<dbReference type="AlphaFoldDB" id="A0A099P5U7"/>
<dbReference type="Pfam" id="PF00071">
    <property type="entry name" value="Ras"/>
    <property type="match status" value="1"/>
</dbReference>
<proteinExistence type="predicted"/>
<accession>A0A099P5U7</accession>
<sequence>METIPRIKVVVAGDLGTGKSSLINFFIRSLYSEEFDPELEDTYCKQVTFDDKLYNLEILDTVDNEFRSEHDKISMYQDCDAIILTYAVDDATSLDNIFVRYSNLPINEEVGENKLVYKDSRIRRFPPIILAGLKSDLVSTKQIDHHTGQRIAKDLKLQGFFECSAASNINVDELFKFATECGLKHQQNDVDLTNIYAAEEESQGRGSDRKHSTCTTISGNLEPTYIRKTKLSKNIQEVDPVVEVDIHKDDLQSNLIVKTSSVVSKKPTRRSAKQNGRSKTLSSDAVSRCCTIM</sequence>
<evidence type="ECO:0000256" key="2">
    <source>
        <dbReference type="ARBA" id="ARBA00023134"/>
    </source>
</evidence>
<organism evidence="3 4">
    <name type="scientific">Pichia kudriavzevii</name>
    <name type="common">Yeast</name>
    <name type="synonym">Issatchenkia orientalis</name>
    <dbReference type="NCBI Taxonomy" id="4909"/>
    <lineage>
        <taxon>Eukaryota</taxon>
        <taxon>Fungi</taxon>
        <taxon>Dikarya</taxon>
        <taxon>Ascomycota</taxon>
        <taxon>Saccharomycotina</taxon>
        <taxon>Pichiomycetes</taxon>
        <taxon>Pichiales</taxon>
        <taxon>Pichiaceae</taxon>
        <taxon>Pichia</taxon>
    </lineage>
</organism>
<dbReference type="eggNOG" id="KOG0395">
    <property type="taxonomic scope" value="Eukaryota"/>
</dbReference>
<dbReference type="VEuPathDB" id="FungiDB:C5L36_0C06230"/>
<dbReference type="Gene3D" id="3.40.50.300">
    <property type="entry name" value="P-loop containing nucleotide triphosphate hydrolases"/>
    <property type="match status" value="1"/>
</dbReference>
<evidence type="ECO:0000313" key="4">
    <source>
        <dbReference type="Proteomes" id="UP000029867"/>
    </source>
</evidence>
<comment type="caution">
    <text evidence="3">The sequence shown here is derived from an EMBL/GenBank/DDBJ whole genome shotgun (WGS) entry which is preliminary data.</text>
</comment>
<dbReference type="InterPro" id="IPR020849">
    <property type="entry name" value="Small_GTPase_Ras-type"/>
</dbReference>